<feature type="chain" id="PRO_5008090070" evidence="1">
    <location>
        <begin position="21"/>
        <end position="69"/>
    </location>
</feature>
<gene>
    <name evidence="2" type="ORF">A3K86_15185</name>
</gene>
<keyword evidence="1" id="KW-0732">Signal</keyword>
<name>A0A178K6Q9_9GAMM</name>
<evidence type="ECO:0000313" key="2">
    <source>
        <dbReference type="EMBL" id="OAN13010.1"/>
    </source>
</evidence>
<evidence type="ECO:0000256" key="1">
    <source>
        <dbReference type="SAM" id="SignalP"/>
    </source>
</evidence>
<protein>
    <submittedName>
        <fullName evidence="2">Uncharacterized protein</fullName>
    </submittedName>
</protein>
<keyword evidence="3" id="KW-1185">Reference proteome</keyword>
<dbReference type="OrthoDB" id="9940781at2"/>
<evidence type="ECO:0000313" key="3">
    <source>
        <dbReference type="Proteomes" id="UP000078503"/>
    </source>
</evidence>
<comment type="caution">
    <text evidence="2">The sequence shown here is derived from an EMBL/GenBank/DDBJ whole genome shotgun (WGS) entry which is preliminary data.</text>
</comment>
<reference evidence="2 3" key="1">
    <citation type="submission" date="2016-03" db="EMBL/GenBank/DDBJ databases">
        <title>Photobacterium proteolyticum sp. nov. a protease producing bacterium isolated from ocean sediments of Laizhou Bay.</title>
        <authorList>
            <person name="Li Y."/>
        </authorList>
    </citation>
    <scope>NUCLEOTIDE SEQUENCE [LARGE SCALE GENOMIC DNA]</scope>
    <source>
        <strain evidence="2 3">R-40508</strain>
    </source>
</reference>
<dbReference type="AlphaFoldDB" id="A0A178K6Q9"/>
<proteinExistence type="predicted"/>
<organism evidence="2 3">
    <name type="scientific">Photobacterium jeanii</name>
    <dbReference type="NCBI Taxonomy" id="858640"/>
    <lineage>
        <taxon>Bacteria</taxon>
        <taxon>Pseudomonadati</taxon>
        <taxon>Pseudomonadota</taxon>
        <taxon>Gammaproteobacteria</taxon>
        <taxon>Vibrionales</taxon>
        <taxon>Vibrionaceae</taxon>
        <taxon>Photobacterium</taxon>
    </lineage>
</organism>
<feature type="signal peptide" evidence="1">
    <location>
        <begin position="1"/>
        <end position="20"/>
    </location>
</feature>
<dbReference type="RefSeq" id="WP_068332873.1">
    <property type="nucleotide sequence ID" value="NZ_LVHF01000029.1"/>
</dbReference>
<dbReference type="EMBL" id="LVHF01000029">
    <property type="protein sequence ID" value="OAN13010.1"/>
    <property type="molecule type" value="Genomic_DNA"/>
</dbReference>
<sequence>MKKLLIPALFISLFSVNAMANNSTTENQAKPTSVVCQSAKLTKASNNMDGIDAANYHSCKMRQEIQEGR</sequence>
<accession>A0A178K6Q9</accession>
<dbReference type="Proteomes" id="UP000078503">
    <property type="component" value="Unassembled WGS sequence"/>
</dbReference>